<dbReference type="InterPro" id="IPR050334">
    <property type="entry name" value="Molybdenum_import_ModC"/>
</dbReference>
<organism evidence="4 5">
    <name type="scientific">Albidovulum marisflavi</name>
    <dbReference type="NCBI Taxonomy" id="2984159"/>
    <lineage>
        <taxon>Bacteria</taxon>
        <taxon>Pseudomonadati</taxon>
        <taxon>Pseudomonadota</taxon>
        <taxon>Alphaproteobacteria</taxon>
        <taxon>Rhodobacterales</taxon>
        <taxon>Paracoccaceae</taxon>
        <taxon>Albidovulum</taxon>
    </lineage>
</organism>
<evidence type="ECO:0000256" key="2">
    <source>
        <dbReference type="ARBA" id="ARBA00022840"/>
    </source>
</evidence>
<gene>
    <name evidence="4" type="ORF">OEW28_13350</name>
</gene>
<dbReference type="InterPro" id="IPR003439">
    <property type="entry name" value="ABC_transporter-like_ATP-bd"/>
</dbReference>
<dbReference type="SUPFAM" id="SSF52540">
    <property type="entry name" value="P-loop containing nucleoside triphosphate hydrolases"/>
    <property type="match status" value="1"/>
</dbReference>
<reference evidence="4 5" key="1">
    <citation type="submission" date="2022-10" db="EMBL/GenBank/DDBJ databases">
        <title>Defluviimonas sp. nov., isolated from ocean surface water.</title>
        <authorList>
            <person name="He W."/>
            <person name="Wang L."/>
            <person name="Zhang D.-F."/>
        </authorList>
    </citation>
    <scope>NUCLEOTIDE SEQUENCE [LARGE SCALE GENOMIC DNA]</scope>
    <source>
        <strain evidence="4 5">WL0002</strain>
    </source>
</reference>
<comment type="caution">
    <text evidence="4">The sequence shown here is derived from an EMBL/GenBank/DDBJ whole genome shotgun (WGS) entry which is preliminary data.</text>
</comment>
<dbReference type="PANTHER" id="PTHR43514:SF4">
    <property type="entry name" value="ABC TRANSPORTER I FAMILY MEMBER 10"/>
    <property type="match status" value="1"/>
</dbReference>
<name>A0ABT2ZEP8_9RHOB</name>
<dbReference type="Gene3D" id="3.40.50.300">
    <property type="entry name" value="P-loop containing nucleotide triphosphate hydrolases"/>
    <property type="match status" value="2"/>
</dbReference>
<dbReference type="InterPro" id="IPR027417">
    <property type="entry name" value="P-loop_NTPase"/>
</dbReference>
<evidence type="ECO:0000259" key="3">
    <source>
        <dbReference type="PROSITE" id="PS50893"/>
    </source>
</evidence>
<dbReference type="RefSeq" id="WP_263735264.1">
    <property type="nucleotide sequence ID" value="NZ_JAOWKY010000003.1"/>
</dbReference>
<dbReference type="SMART" id="SM00382">
    <property type="entry name" value="AAA"/>
    <property type="match status" value="1"/>
</dbReference>
<sequence length="377" mass="41206">MSGCALSIRNLSVHANGRPVLLGIDFDLSSHGMTALMGPMGSGKSAFLKCICSSDSDLLEVRWDEAVYRGARLERDRRPVLIRQKPRQDARKAKASGRLLDERIEEISQACAGNRDVLCIDEPTAGLNARDGAGMMRFLQAHAQARPILLVSHNSKEVRGFCDRVALLGGGRMIAHCPKAEFFAPGAGRHVEWFIRTGGLDLPGAGTPRHMLSSEHRPLPPEFDRTAVRPGVDRAWIIEHALELRWPVAEGGGNPRPNPDDGHMIVSVGRDATTLAGPGGRRAVQLWDHDHTRPDLDMPAILNICRLVEEAISEGLLVMIEPRENVVGTAAILGSFMVMRGAAPEDAVRLASAKLPELHFGMRMEQLFWDIDTGLTI</sequence>
<proteinExistence type="predicted"/>
<dbReference type="EMBL" id="JAOWKY010000003">
    <property type="protein sequence ID" value="MCV2869615.1"/>
    <property type="molecule type" value="Genomic_DNA"/>
</dbReference>
<feature type="domain" description="ABC transporter" evidence="3">
    <location>
        <begin position="6"/>
        <end position="195"/>
    </location>
</feature>
<dbReference type="Proteomes" id="UP001652542">
    <property type="component" value="Unassembled WGS sequence"/>
</dbReference>
<dbReference type="InterPro" id="IPR003593">
    <property type="entry name" value="AAA+_ATPase"/>
</dbReference>
<dbReference type="PANTHER" id="PTHR43514">
    <property type="entry name" value="ABC TRANSPORTER I FAMILY MEMBER 10"/>
    <property type="match status" value="1"/>
</dbReference>
<keyword evidence="5" id="KW-1185">Reference proteome</keyword>
<dbReference type="GO" id="GO:0005524">
    <property type="term" value="F:ATP binding"/>
    <property type="evidence" value="ECO:0007669"/>
    <property type="project" value="UniProtKB-KW"/>
</dbReference>
<keyword evidence="1" id="KW-0547">Nucleotide-binding</keyword>
<evidence type="ECO:0000313" key="4">
    <source>
        <dbReference type="EMBL" id="MCV2869615.1"/>
    </source>
</evidence>
<dbReference type="PROSITE" id="PS50893">
    <property type="entry name" value="ABC_TRANSPORTER_2"/>
    <property type="match status" value="1"/>
</dbReference>
<dbReference type="CDD" id="cd00267">
    <property type="entry name" value="ABC_ATPase"/>
    <property type="match status" value="1"/>
</dbReference>
<evidence type="ECO:0000313" key="5">
    <source>
        <dbReference type="Proteomes" id="UP001652542"/>
    </source>
</evidence>
<evidence type="ECO:0000256" key="1">
    <source>
        <dbReference type="ARBA" id="ARBA00022741"/>
    </source>
</evidence>
<protein>
    <submittedName>
        <fullName evidence="4">ABC transporter ATP-binding protein</fullName>
    </submittedName>
</protein>
<accession>A0ABT2ZEP8</accession>
<keyword evidence="2 4" id="KW-0067">ATP-binding</keyword>